<feature type="transmembrane region" description="Helical" evidence="8">
    <location>
        <begin position="161"/>
        <end position="182"/>
    </location>
</feature>
<comment type="subcellular location">
    <subcellularLocation>
        <location evidence="1">Cell membrane</location>
        <topology evidence="1">Multi-pass membrane protein</topology>
    </subcellularLocation>
</comment>
<accession>A0ABT3NXF0</accession>
<keyword evidence="4" id="KW-1003">Cell membrane</keyword>
<dbReference type="Proteomes" id="UP001526430">
    <property type="component" value="Unassembled WGS sequence"/>
</dbReference>
<organism evidence="9 10">
    <name type="scientific">Sabulicella glaciei</name>
    <dbReference type="NCBI Taxonomy" id="2984948"/>
    <lineage>
        <taxon>Bacteria</taxon>
        <taxon>Pseudomonadati</taxon>
        <taxon>Pseudomonadota</taxon>
        <taxon>Alphaproteobacteria</taxon>
        <taxon>Acetobacterales</taxon>
        <taxon>Acetobacteraceae</taxon>
        <taxon>Sabulicella</taxon>
    </lineage>
</organism>
<dbReference type="RefSeq" id="WP_301590949.1">
    <property type="nucleotide sequence ID" value="NZ_JAPFQI010000011.1"/>
</dbReference>
<dbReference type="PANTHER" id="PTHR36838:SF4">
    <property type="entry name" value="AUXIN EFFLUX CARRIER FAMILY PROTEIN"/>
    <property type="match status" value="1"/>
</dbReference>
<evidence type="ECO:0000256" key="7">
    <source>
        <dbReference type="ARBA" id="ARBA00023136"/>
    </source>
</evidence>
<evidence type="ECO:0000313" key="10">
    <source>
        <dbReference type="Proteomes" id="UP001526430"/>
    </source>
</evidence>
<dbReference type="PANTHER" id="PTHR36838">
    <property type="entry name" value="AUXIN EFFLUX CARRIER FAMILY PROTEIN"/>
    <property type="match status" value="1"/>
</dbReference>
<keyword evidence="10" id="KW-1185">Reference proteome</keyword>
<keyword evidence="7 8" id="KW-0472">Membrane</keyword>
<dbReference type="InterPro" id="IPR004776">
    <property type="entry name" value="Mem_transp_PIN-like"/>
</dbReference>
<comment type="caution">
    <text evidence="9">The sequence shown here is derived from an EMBL/GenBank/DDBJ whole genome shotgun (WGS) entry which is preliminary data.</text>
</comment>
<protein>
    <submittedName>
        <fullName evidence="9">AEC family transporter</fullName>
    </submittedName>
</protein>
<dbReference type="Pfam" id="PF03547">
    <property type="entry name" value="Mem_trans"/>
    <property type="match status" value="1"/>
</dbReference>
<dbReference type="InterPro" id="IPR038770">
    <property type="entry name" value="Na+/solute_symporter_sf"/>
</dbReference>
<name>A0ABT3NXF0_9PROT</name>
<evidence type="ECO:0000256" key="6">
    <source>
        <dbReference type="ARBA" id="ARBA00022989"/>
    </source>
</evidence>
<keyword evidence="5 8" id="KW-0812">Transmembrane</keyword>
<keyword evidence="3" id="KW-0813">Transport</keyword>
<feature type="transmembrane region" description="Helical" evidence="8">
    <location>
        <begin position="65"/>
        <end position="87"/>
    </location>
</feature>
<dbReference type="Gene3D" id="1.20.1530.20">
    <property type="match status" value="1"/>
</dbReference>
<evidence type="ECO:0000256" key="5">
    <source>
        <dbReference type="ARBA" id="ARBA00022692"/>
    </source>
</evidence>
<feature type="transmembrane region" description="Helical" evidence="8">
    <location>
        <begin position="194"/>
        <end position="215"/>
    </location>
</feature>
<evidence type="ECO:0000256" key="8">
    <source>
        <dbReference type="SAM" id="Phobius"/>
    </source>
</evidence>
<proteinExistence type="inferred from homology"/>
<evidence type="ECO:0000256" key="2">
    <source>
        <dbReference type="ARBA" id="ARBA00010145"/>
    </source>
</evidence>
<dbReference type="EMBL" id="JAPFQI010000011">
    <property type="protein sequence ID" value="MCW8086824.1"/>
    <property type="molecule type" value="Genomic_DNA"/>
</dbReference>
<feature type="transmembrane region" description="Helical" evidence="8">
    <location>
        <begin position="107"/>
        <end position="140"/>
    </location>
</feature>
<evidence type="ECO:0000256" key="3">
    <source>
        <dbReference type="ARBA" id="ARBA00022448"/>
    </source>
</evidence>
<keyword evidence="6 8" id="KW-1133">Transmembrane helix</keyword>
<evidence type="ECO:0000256" key="4">
    <source>
        <dbReference type="ARBA" id="ARBA00022475"/>
    </source>
</evidence>
<evidence type="ECO:0000313" key="9">
    <source>
        <dbReference type="EMBL" id="MCW8086824.1"/>
    </source>
</evidence>
<evidence type="ECO:0000256" key="1">
    <source>
        <dbReference type="ARBA" id="ARBA00004651"/>
    </source>
</evidence>
<comment type="similarity">
    <text evidence="2">Belongs to the auxin efflux carrier (TC 2.A.69) family.</text>
</comment>
<feature type="transmembrane region" description="Helical" evidence="8">
    <location>
        <begin position="276"/>
        <end position="300"/>
    </location>
</feature>
<sequence length="308" mass="31420">MIPYLDAFVPAFGLLALGALLKRGLLPDDTVWAGIERLIFWVLLPSLLVAAIGSVDLAQVPVGGMLLAIWLALATGTVLSVALSRLFRQPHASMTSVVMGGIRFNNLIGFAVAGALFGLPGIALGAVATGLIVPFVQLVTNAAFALGRPGPFRLLPALRQVAMNPLMLACLVGFAVAALGGLPPGVKPLAETLGRASVALGLLAVGAALSARALADRVALQLLTAALKLLAMPGLTLLLGLALGLEPLALAMAVLFMALPTAATSYVMARAMGGDAPLMAAITTTEHALAVVTLPLWLLLAKRLTGLG</sequence>
<gene>
    <name evidence="9" type="ORF">OF850_14400</name>
</gene>
<feature type="transmembrane region" description="Helical" evidence="8">
    <location>
        <begin position="38"/>
        <end position="58"/>
    </location>
</feature>
<reference evidence="9 10" key="1">
    <citation type="submission" date="2022-10" db="EMBL/GenBank/DDBJ databases">
        <title>Roseococcus glaciei nov., sp. nov., isolated from glacier.</title>
        <authorList>
            <person name="Liu Q."/>
            <person name="Xin Y.-H."/>
        </authorList>
    </citation>
    <scope>NUCLEOTIDE SEQUENCE [LARGE SCALE GENOMIC DNA]</scope>
    <source>
        <strain evidence="9 10">MDT2-1-1</strain>
    </source>
</reference>
<feature type="transmembrane region" description="Helical" evidence="8">
    <location>
        <begin position="7"/>
        <end position="26"/>
    </location>
</feature>